<dbReference type="InterPro" id="IPR045087">
    <property type="entry name" value="Cu-oxidase_fam"/>
</dbReference>
<dbReference type="GO" id="GO:0033215">
    <property type="term" value="P:reductive iron assimilation"/>
    <property type="evidence" value="ECO:0007669"/>
    <property type="project" value="TreeGrafter"/>
</dbReference>
<evidence type="ECO:0000256" key="4">
    <source>
        <dbReference type="ARBA" id="ARBA00023002"/>
    </source>
</evidence>
<feature type="domain" description="Plastocyanin-like" evidence="12">
    <location>
        <begin position="26"/>
        <end position="141"/>
    </location>
</feature>
<dbReference type="SUPFAM" id="SSF49503">
    <property type="entry name" value="Cupredoxins"/>
    <property type="match status" value="3"/>
</dbReference>
<dbReference type="FunCoup" id="G4TEG1">
    <property type="interactions" value="42"/>
</dbReference>
<evidence type="ECO:0000259" key="11">
    <source>
        <dbReference type="Pfam" id="PF07731"/>
    </source>
</evidence>
<dbReference type="eggNOG" id="KOG1263">
    <property type="taxonomic scope" value="Eukaryota"/>
</dbReference>
<feature type="transmembrane region" description="Helical" evidence="8">
    <location>
        <begin position="554"/>
        <end position="577"/>
    </location>
</feature>
<proteinExistence type="inferred from homology"/>
<evidence type="ECO:0000256" key="1">
    <source>
        <dbReference type="ARBA" id="ARBA00010609"/>
    </source>
</evidence>
<dbReference type="SMR" id="G4TEG1"/>
<dbReference type="PANTHER" id="PTHR11709">
    <property type="entry name" value="MULTI-COPPER OXIDASE"/>
    <property type="match status" value="1"/>
</dbReference>
<dbReference type="PANTHER" id="PTHR11709:SF361">
    <property type="entry name" value="IRON TRANSPORT MULTICOPPER OXIDASE FET3"/>
    <property type="match status" value="1"/>
</dbReference>
<accession>G4TEG1</accession>
<feature type="signal peptide" evidence="9">
    <location>
        <begin position="1"/>
        <end position="17"/>
    </location>
</feature>
<feature type="chain" id="PRO_5003469032" evidence="9">
    <location>
        <begin position="18"/>
        <end position="585"/>
    </location>
</feature>
<dbReference type="InterPro" id="IPR011706">
    <property type="entry name" value="Cu-oxidase_C"/>
</dbReference>
<feature type="domain" description="Plastocyanin-like" evidence="10">
    <location>
        <begin position="150"/>
        <end position="306"/>
    </location>
</feature>
<evidence type="ECO:0000256" key="9">
    <source>
        <dbReference type="SAM" id="SignalP"/>
    </source>
</evidence>
<dbReference type="InterPro" id="IPR011707">
    <property type="entry name" value="Cu-oxidase-like_N"/>
</dbReference>
<protein>
    <submittedName>
        <fullName evidence="13">Related to iron transport multicopper oxidase</fullName>
    </submittedName>
</protein>
<evidence type="ECO:0000256" key="5">
    <source>
        <dbReference type="ARBA" id="ARBA00023008"/>
    </source>
</evidence>
<dbReference type="GO" id="GO:0033573">
    <property type="term" value="C:high-affinity iron permease complex"/>
    <property type="evidence" value="ECO:0007669"/>
    <property type="project" value="TreeGrafter"/>
</dbReference>
<dbReference type="InterPro" id="IPR001117">
    <property type="entry name" value="Cu-oxidase_2nd"/>
</dbReference>
<evidence type="ECO:0000313" key="14">
    <source>
        <dbReference type="Proteomes" id="UP000007148"/>
    </source>
</evidence>
<evidence type="ECO:0000256" key="7">
    <source>
        <dbReference type="ARBA" id="ARBA00023180"/>
    </source>
</evidence>
<gene>
    <name evidence="13" type="ORF">PIIN_03653</name>
</gene>
<keyword evidence="3 9" id="KW-0732">Signal</keyword>
<reference evidence="13 14" key="1">
    <citation type="journal article" date="2011" name="PLoS Pathog.">
        <title>Endophytic Life Strategies Decoded by Genome and Transcriptome Analyses of the Mutualistic Root Symbiont Piriformospora indica.</title>
        <authorList>
            <person name="Zuccaro A."/>
            <person name="Lahrmann U."/>
            <person name="Guldener U."/>
            <person name="Langen G."/>
            <person name="Pfiffi S."/>
            <person name="Biedenkopf D."/>
            <person name="Wong P."/>
            <person name="Samans B."/>
            <person name="Grimm C."/>
            <person name="Basiewicz M."/>
            <person name="Murat C."/>
            <person name="Martin F."/>
            <person name="Kogel K.H."/>
        </authorList>
    </citation>
    <scope>NUCLEOTIDE SEQUENCE [LARGE SCALE GENOMIC DNA]</scope>
    <source>
        <strain evidence="13 14">DSM 11827</strain>
    </source>
</reference>
<keyword evidence="14" id="KW-1185">Reference proteome</keyword>
<evidence type="ECO:0000256" key="6">
    <source>
        <dbReference type="ARBA" id="ARBA00023157"/>
    </source>
</evidence>
<dbReference type="OMA" id="WHSHTEH"/>
<dbReference type="InterPro" id="IPR002355">
    <property type="entry name" value="Cu_oxidase_Cu_BS"/>
</dbReference>
<evidence type="ECO:0000259" key="10">
    <source>
        <dbReference type="Pfam" id="PF00394"/>
    </source>
</evidence>
<keyword evidence="7" id="KW-0325">Glycoprotein</keyword>
<dbReference type="GO" id="GO:0004322">
    <property type="term" value="F:ferroxidase activity"/>
    <property type="evidence" value="ECO:0007669"/>
    <property type="project" value="TreeGrafter"/>
</dbReference>
<dbReference type="InterPro" id="IPR044130">
    <property type="entry name" value="CuRO_2_Fet3-like"/>
</dbReference>
<keyword evidence="5" id="KW-0186">Copper</keyword>
<dbReference type="Pfam" id="PF07732">
    <property type="entry name" value="Cu-oxidase_3"/>
    <property type="match status" value="1"/>
</dbReference>
<dbReference type="HOGENOM" id="CLU_006504_7_3_1"/>
<dbReference type="Gene3D" id="2.60.40.420">
    <property type="entry name" value="Cupredoxins - blue copper proteins"/>
    <property type="match status" value="3"/>
</dbReference>
<dbReference type="OrthoDB" id="2121828at2759"/>
<dbReference type="EMBL" id="CAFZ01000061">
    <property type="protein sequence ID" value="CCA69712.1"/>
    <property type="molecule type" value="Genomic_DNA"/>
</dbReference>
<keyword evidence="8" id="KW-0812">Transmembrane</keyword>
<dbReference type="InterPro" id="IPR033138">
    <property type="entry name" value="Cu_oxidase_CS"/>
</dbReference>
<organism evidence="13 14">
    <name type="scientific">Serendipita indica (strain DSM 11827)</name>
    <name type="common">Root endophyte fungus</name>
    <name type="synonym">Piriformospora indica</name>
    <dbReference type="NCBI Taxonomy" id="1109443"/>
    <lineage>
        <taxon>Eukaryota</taxon>
        <taxon>Fungi</taxon>
        <taxon>Dikarya</taxon>
        <taxon>Basidiomycota</taxon>
        <taxon>Agaricomycotina</taxon>
        <taxon>Agaricomycetes</taxon>
        <taxon>Sebacinales</taxon>
        <taxon>Serendipitaceae</taxon>
        <taxon>Serendipita</taxon>
    </lineage>
</organism>
<dbReference type="PROSITE" id="PS00079">
    <property type="entry name" value="MULTICOPPER_OXIDASE1"/>
    <property type="match status" value="1"/>
</dbReference>
<dbReference type="InterPro" id="IPR008972">
    <property type="entry name" value="Cupredoxin"/>
</dbReference>
<dbReference type="CDD" id="cd13899">
    <property type="entry name" value="CuRO_3_Fet3p"/>
    <property type="match status" value="1"/>
</dbReference>
<dbReference type="CDD" id="cd13851">
    <property type="entry name" value="CuRO_1_Fet3p"/>
    <property type="match status" value="1"/>
</dbReference>
<evidence type="ECO:0000259" key="12">
    <source>
        <dbReference type="Pfam" id="PF07732"/>
    </source>
</evidence>
<evidence type="ECO:0000256" key="2">
    <source>
        <dbReference type="ARBA" id="ARBA00022723"/>
    </source>
</evidence>
<dbReference type="Pfam" id="PF00394">
    <property type="entry name" value="Cu-oxidase"/>
    <property type="match status" value="1"/>
</dbReference>
<evidence type="ECO:0000256" key="3">
    <source>
        <dbReference type="ARBA" id="ARBA00022729"/>
    </source>
</evidence>
<dbReference type="GO" id="GO:0005507">
    <property type="term" value="F:copper ion binding"/>
    <property type="evidence" value="ECO:0007669"/>
    <property type="project" value="InterPro"/>
</dbReference>
<keyword evidence="6" id="KW-1015">Disulfide bond</keyword>
<keyword evidence="8" id="KW-0472">Membrane</keyword>
<dbReference type="STRING" id="1109443.G4TEG1"/>
<keyword evidence="2" id="KW-0479">Metal-binding</keyword>
<evidence type="ECO:0000313" key="13">
    <source>
        <dbReference type="EMBL" id="CCA69712.1"/>
    </source>
</evidence>
<evidence type="ECO:0000256" key="8">
    <source>
        <dbReference type="SAM" id="Phobius"/>
    </source>
</evidence>
<comment type="caution">
    <text evidence="13">The sequence shown here is derived from an EMBL/GenBank/DDBJ whole genome shotgun (WGS) entry which is preliminary data.</text>
</comment>
<keyword evidence="4" id="KW-0560">Oxidoreductase</keyword>
<dbReference type="Pfam" id="PF07731">
    <property type="entry name" value="Cu-oxidase_2"/>
    <property type="match status" value="1"/>
</dbReference>
<dbReference type="CDD" id="cd13877">
    <property type="entry name" value="CuRO_2_Fet3p_like"/>
    <property type="match status" value="1"/>
</dbReference>
<sequence>MHTVAALFLLSGSLVRAAVHEVWWNITYAQANPDGLKERRVIGVNGTWPPPPIEVTRGDTLKVHALNGLDVPTSLHHHGMFFRNQSYFDGAVSITQCGIPPGDEFIYEFPITEQYGTYWVHAHSSGQYVDGLRAPFIIHNTPEVHKYDDEYTVILGDWYHEEHTVLNSQFMSKWNPGGAEPVPKSSIMYFSHNGTYLPNFNAEASINFAPGKTYRLRIVNTSALAMFYFWIDGHEMRIIEADGTDLEPVTAKMLAITVAQRYSVLVTARNTTDYNWAIHANMDEEMFDFVPADLQLNQTSTIVYNSSAPLNEPSVVDAYENSVDDTELRPYTPQTVGTPYRSVELGVFFDTFDNGVNRAAFNNVTWNPPVTPSLFSQLSMGKDAENVHIYGPNTDVLEFNKTFEFTVINWDAGKHPFHLHGHKFAIVHKSWDVASNDPTLNPPRTENHPNPLWRDTVQIPPGGSVTMRFLTDNPGTWFFHCHVEWHLEAGLAYTFLEAPTLAQELVHPPQFMYDHCAKLGVPYTGNAAGRNSTTDLRGLNVGPYPQRLGWTPKAIGAMFACVFSAVCGGLTIVWYALVGGQVPAA</sequence>
<dbReference type="InParanoid" id="G4TEG1"/>
<dbReference type="Proteomes" id="UP000007148">
    <property type="component" value="Unassembled WGS sequence"/>
</dbReference>
<dbReference type="PROSITE" id="PS00080">
    <property type="entry name" value="MULTICOPPER_OXIDASE2"/>
    <property type="match status" value="1"/>
</dbReference>
<keyword evidence="8" id="KW-1133">Transmembrane helix</keyword>
<name>G4TEG1_SERID</name>
<feature type="domain" description="Plastocyanin-like" evidence="11">
    <location>
        <begin position="372"/>
        <end position="499"/>
    </location>
</feature>
<comment type="similarity">
    <text evidence="1">Belongs to the multicopper oxidase family.</text>
</comment>
<dbReference type="GO" id="GO:0010106">
    <property type="term" value="P:cellular response to iron ion starvation"/>
    <property type="evidence" value="ECO:0007669"/>
    <property type="project" value="TreeGrafter"/>
</dbReference>
<dbReference type="AlphaFoldDB" id="G4TEG1"/>